<reference evidence="1 2" key="1">
    <citation type="journal article" date="2002" name="Environ. Microbiol.">
        <title>Complete genome sequence and comparative analysis of the metabolically versatile Pseudomonas putida KT2440.</title>
        <authorList>
            <person name="Nelson K.E."/>
            <person name="Weinel C."/>
            <person name="Paulsen I.T."/>
            <person name="Dodson R.J."/>
            <person name="Hilbert H."/>
            <person name="Martins dos Santos V.A."/>
            <person name="Fouts D.E."/>
            <person name="Gill S.R."/>
            <person name="Pop M."/>
            <person name="Holmes M."/>
            <person name="Brinkac L."/>
            <person name="Beanan M."/>
            <person name="DeBoy R.T."/>
            <person name="Daugherty S."/>
            <person name="Kolonay J."/>
            <person name="Madupu R."/>
            <person name="Nelson W."/>
            <person name="White O."/>
            <person name="Peterson J."/>
            <person name="Khouri H."/>
            <person name="Hance I."/>
            <person name="Chris Lee P."/>
            <person name="Holtzapple E."/>
            <person name="Scanlan D."/>
            <person name="Tran K."/>
            <person name="Moazzez A."/>
            <person name="Utterback T."/>
            <person name="Rizzo M."/>
            <person name="Lee K."/>
            <person name="Kosack D."/>
            <person name="Moestl D."/>
            <person name="Wedler H."/>
            <person name="Lauber J."/>
            <person name="Stjepandic D."/>
            <person name="Hoheisel J."/>
            <person name="Straetz M."/>
            <person name="Heim S."/>
            <person name="Kiewitz C."/>
            <person name="Eisen J.A."/>
            <person name="Timmis K.N."/>
            <person name="Dusterhoft A."/>
            <person name="Tummler B."/>
            <person name="Fraser C.M."/>
        </authorList>
    </citation>
    <scope>NUCLEOTIDE SEQUENCE [LARGE SCALE GENOMIC DNA]</scope>
    <source>
        <strain evidence="2">ATCC 47054 / DSM 6125 / CFBP 8728 / NCIMB 11950 / KT2440</strain>
    </source>
</reference>
<evidence type="ECO:0000313" key="1">
    <source>
        <dbReference type="EMBL" id="AAN69137.1"/>
    </source>
</evidence>
<dbReference type="AlphaFoldDB" id="Q88H29"/>
<protein>
    <submittedName>
        <fullName evidence="1">Uncharacterized protein</fullName>
    </submittedName>
</protein>
<gene>
    <name evidence="1" type="ordered locus">PP_3536</name>
</gene>
<proteinExistence type="predicted"/>
<dbReference type="EMBL" id="AE015451">
    <property type="protein sequence ID" value="AAN69137.1"/>
    <property type="molecule type" value="Genomic_DNA"/>
</dbReference>
<dbReference type="HOGENOM" id="CLU_764767_0_0_6"/>
<dbReference type="OrthoDB" id="4249667at2"/>
<reference evidence="1 2" key="2">
    <citation type="journal article" date="2016" name="Environ. Microbiol.">
        <title>The revisited genome of Pseudomonas putida KT2440 enlightens its value as a robust metabolic chassis.</title>
        <authorList>
            <person name="Belda E."/>
            <person name="van Heck R.G."/>
            <person name="Lopez-Sanchez M.J."/>
            <person name="Cruveiller S."/>
            <person name="Barbe V."/>
            <person name="Fraser C."/>
            <person name="Klenk H.P."/>
            <person name="Petersen J."/>
            <person name="Morgat A."/>
            <person name="Nikel P.I."/>
            <person name="Vallenet D."/>
            <person name="Rouy Z."/>
            <person name="Sekowska A."/>
            <person name="Martins Dos Santos V.A."/>
            <person name="de Lorenzo V."/>
            <person name="Danchin A."/>
            <person name="Medigue C."/>
        </authorList>
    </citation>
    <scope>NUCLEOTIDE SEQUENCE [LARGE SCALE GENOMIC DNA]</scope>
    <source>
        <strain evidence="2">ATCC 47054 / DSM 6125 / CFBP 8728 / NCIMB 11950 / KT2440</strain>
    </source>
</reference>
<name>Q88H29_PSEPK</name>
<accession>Q88H29</accession>
<dbReference type="PaxDb" id="160488-PP_3536"/>
<keyword evidence="2" id="KW-1185">Reference proteome</keyword>
<dbReference type="STRING" id="160488.PP_3536"/>
<organism evidence="1 2">
    <name type="scientific">Pseudomonas putida (strain ATCC 47054 / DSM 6125 / CFBP 8728 / NCIMB 11950 / KT2440)</name>
    <dbReference type="NCBI Taxonomy" id="160488"/>
    <lineage>
        <taxon>Bacteria</taxon>
        <taxon>Pseudomonadati</taxon>
        <taxon>Pseudomonadota</taxon>
        <taxon>Gammaproteobacteria</taxon>
        <taxon>Pseudomonadales</taxon>
        <taxon>Pseudomonadaceae</taxon>
        <taxon>Pseudomonas</taxon>
    </lineage>
</organism>
<sequence>MECRLSFNMERREGTTMSELPTTSFLIFHDPHAPYLVETLDPKEVAQLEADHEKSKIDDIEQLKAQFLQMEREKMLPKEDQEALYNARHAKADLTDPVSEWGPWGELRNVSISSVPHDLEPETPESPAEVEALQIKIDALERQARQYALDPAIESRLDEVVQAVQALSADEDDAQKYIRYTFPRDDEAYWRNYALLVHKIVSAKFELPDFRYSPSLSPDRFVLIRRDGTLGINMADELKAQPLLKFEVVDGWSADERWGGYLRVSSSTEKGKYLYTRDTLDEGAFFKNDSLDNDDSGWVELTSSEGAKITFCKVGNHYEIWQSLKSEIFGPTTRWLTVVDGRLKFVMEGSSAKWNIVSTDVD</sequence>
<dbReference type="BioCyc" id="PPUT160488:G1G01-3772-MONOMER"/>
<evidence type="ECO:0000313" key="2">
    <source>
        <dbReference type="Proteomes" id="UP000000556"/>
    </source>
</evidence>
<dbReference type="KEGG" id="ppu:PP_3536"/>
<dbReference type="Proteomes" id="UP000000556">
    <property type="component" value="Chromosome"/>
</dbReference>
<dbReference type="eggNOG" id="ENOG50347V5">
    <property type="taxonomic scope" value="Bacteria"/>
</dbReference>